<reference evidence="8" key="1">
    <citation type="journal article" date="2019" name="Int. J. Syst. Evol. Microbiol.">
        <title>The Global Catalogue of Microorganisms (GCM) 10K type strain sequencing project: providing services to taxonomists for standard genome sequencing and annotation.</title>
        <authorList>
            <consortium name="The Broad Institute Genomics Platform"/>
            <consortium name="The Broad Institute Genome Sequencing Center for Infectious Disease"/>
            <person name="Wu L."/>
            <person name="Ma J."/>
        </authorList>
    </citation>
    <scope>NUCLEOTIDE SEQUENCE [LARGE SCALE GENOMIC DNA]</scope>
    <source>
        <strain evidence="8">NBRC 108728</strain>
    </source>
</reference>
<dbReference type="CDD" id="cd01095">
    <property type="entry name" value="Nitrilotriacetate_monoxgenase"/>
    <property type="match status" value="1"/>
</dbReference>
<comment type="similarity">
    <text evidence="5">Belongs to the NtaA/SnaA/DszA monooxygenase family.</text>
</comment>
<evidence type="ECO:0000313" key="7">
    <source>
        <dbReference type="EMBL" id="BDZ51316.1"/>
    </source>
</evidence>
<dbReference type="RefSeq" id="WP_286344100.1">
    <property type="nucleotide sequence ID" value="NZ_AP027732.1"/>
</dbReference>
<keyword evidence="1" id="KW-0285">Flavoprotein</keyword>
<dbReference type="InterPro" id="IPR016215">
    <property type="entry name" value="NTA_MOA"/>
</dbReference>
<keyword evidence="3" id="KW-0560">Oxidoreductase</keyword>
<dbReference type="Proteomes" id="UP001321486">
    <property type="component" value="Chromosome"/>
</dbReference>
<evidence type="ECO:0000259" key="6">
    <source>
        <dbReference type="Pfam" id="PF00296"/>
    </source>
</evidence>
<gene>
    <name evidence="7" type="ORF">GCM10025867_35570</name>
</gene>
<protein>
    <submittedName>
        <fullName evidence="7">Monooxygenase</fullName>
    </submittedName>
</protein>
<sequence>MSHDRNLVLGAMLFYPGGEHITSWRLPGSEPADYLDIDYYKRFAQTAERGGFATIFIADELYVWDRFPSGIDHAVNIRTEPFTLLGALSQVTEKIGLAATVSTTYNEPYHVARKLASLDYLSEGRAAWNLVTSASDEEAWNFGRDANLDHSVRYRRGAEFVDVVKGLWDSWDDDAFLYDRESGSFARRDGLHVLDHHGEFFDVRGPLNIARPPQGHPVLFQAGASEAGRELAGATAEGVFTLSPDALGDAQDLYADYKRRATAHGRDPEGIKILPAVSPVIGETEQDALARLDEIEALTPDRISLDLLSHYLQTDLSDRPLDKTFDFEFDETSGNQSKSFYDSVRRLVGERSFTLRDLYRTILRRRFLPGTPETIADWLQERFENGAADGFMIAFSSVPRGVDQFVDEIVPELVRRGIYRTDYRGDTLRDNLGLPRPESSLRTGVTA</sequence>
<dbReference type="SUPFAM" id="SSF51679">
    <property type="entry name" value="Bacterial luciferase-like"/>
    <property type="match status" value="1"/>
</dbReference>
<evidence type="ECO:0000256" key="5">
    <source>
        <dbReference type="ARBA" id="ARBA00033748"/>
    </source>
</evidence>
<dbReference type="Gene3D" id="3.20.20.30">
    <property type="entry name" value="Luciferase-like domain"/>
    <property type="match status" value="1"/>
</dbReference>
<dbReference type="InterPro" id="IPR051260">
    <property type="entry name" value="Diverse_substr_monoxygenases"/>
</dbReference>
<dbReference type="InterPro" id="IPR011251">
    <property type="entry name" value="Luciferase-like_dom"/>
</dbReference>
<keyword evidence="2" id="KW-0288">FMN</keyword>
<evidence type="ECO:0000256" key="1">
    <source>
        <dbReference type="ARBA" id="ARBA00022630"/>
    </source>
</evidence>
<evidence type="ECO:0000256" key="3">
    <source>
        <dbReference type="ARBA" id="ARBA00023002"/>
    </source>
</evidence>
<dbReference type="NCBIfam" id="TIGR03860">
    <property type="entry name" value="FMN_nitrolo"/>
    <property type="match status" value="1"/>
</dbReference>
<dbReference type="EMBL" id="AP027732">
    <property type="protein sequence ID" value="BDZ51316.1"/>
    <property type="molecule type" value="Genomic_DNA"/>
</dbReference>
<dbReference type="PIRSF" id="PIRSF000337">
    <property type="entry name" value="NTA_MOA"/>
    <property type="match status" value="1"/>
</dbReference>
<dbReference type="InterPro" id="IPR036661">
    <property type="entry name" value="Luciferase-like_sf"/>
</dbReference>
<dbReference type="Pfam" id="PF00296">
    <property type="entry name" value="Bac_luciferase"/>
    <property type="match status" value="1"/>
</dbReference>
<organism evidence="7 8">
    <name type="scientific">Frondihabitans sucicola</name>
    <dbReference type="NCBI Taxonomy" id="1268041"/>
    <lineage>
        <taxon>Bacteria</taxon>
        <taxon>Bacillati</taxon>
        <taxon>Actinomycetota</taxon>
        <taxon>Actinomycetes</taxon>
        <taxon>Micrococcales</taxon>
        <taxon>Microbacteriaceae</taxon>
        <taxon>Frondihabitans</taxon>
    </lineage>
</organism>
<dbReference type="PANTHER" id="PTHR30011">
    <property type="entry name" value="ALKANESULFONATE MONOOXYGENASE-RELATED"/>
    <property type="match status" value="1"/>
</dbReference>
<evidence type="ECO:0000256" key="4">
    <source>
        <dbReference type="ARBA" id="ARBA00023033"/>
    </source>
</evidence>
<name>A0ABN6Y5Q0_9MICO</name>
<accession>A0ABN6Y5Q0</accession>
<evidence type="ECO:0000313" key="8">
    <source>
        <dbReference type="Proteomes" id="UP001321486"/>
    </source>
</evidence>
<keyword evidence="4 7" id="KW-0503">Monooxygenase</keyword>
<keyword evidence="8" id="KW-1185">Reference proteome</keyword>
<evidence type="ECO:0000256" key="2">
    <source>
        <dbReference type="ARBA" id="ARBA00022643"/>
    </source>
</evidence>
<feature type="domain" description="Luciferase-like" evidence="6">
    <location>
        <begin position="33"/>
        <end position="387"/>
    </location>
</feature>
<dbReference type="GO" id="GO:0004497">
    <property type="term" value="F:monooxygenase activity"/>
    <property type="evidence" value="ECO:0007669"/>
    <property type="project" value="UniProtKB-KW"/>
</dbReference>
<dbReference type="PANTHER" id="PTHR30011:SF16">
    <property type="entry name" value="C2H2 FINGER DOMAIN TRANSCRIPTION FACTOR (EUROFUNG)-RELATED"/>
    <property type="match status" value="1"/>
</dbReference>
<proteinExistence type="inferred from homology"/>